<evidence type="ECO:0000313" key="8">
    <source>
        <dbReference type="WBParaSite" id="SVE_0751400.1"/>
    </source>
</evidence>
<evidence type="ECO:0000256" key="2">
    <source>
        <dbReference type="ARBA" id="ARBA00006656"/>
    </source>
</evidence>
<evidence type="ECO:0000313" key="7">
    <source>
        <dbReference type="Proteomes" id="UP000035680"/>
    </source>
</evidence>
<evidence type="ECO:0000259" key="6">
    <source>
        <dbReference type="PROSITE" id="PS51362"/>
    </source>
</evidence>
<dbReference type="GO" id="GO:0008083">
    <property type="term" value="F:growth factor activity"/>
    <property type="evidence" value="ECO:0007669"/>
    <property type="project" value="UniProtKB-KW"/>
</dbReference>
<dbReference type="PANTHER" id="PTHR11848:SF303">
    <property type="entry name" value="DAUER LARVA DEVELOPMENT REGULATORY GROWTH FACTOR DAF-7"/>
    <property type="match status" value="1"/>
</dbReference>
<comment type="similarity">
    <text evidence="2 4">Belongs to the TGF-beta family.</text>
</comment>
<dbReference type="GO" id="GO:0005615">
    <property type="term" value="C:extracellular space"/>
    <property type="evidence" value="ECO:0007669"/>
    <property type="project" value="TreeGrafter"/>
</dbReference>
<accession>A0A0K0FF74</accession>
<dbReference type="Gene3D" id="2.10.90.10">
    <property type="entry name" value="Cystine-knot cytokines"/>
    <property type="match status" value="1"/>
</dbReference>
<evidence type="ECO:0000256" key="5">
    <source>
        <dbReference type="SAM" id="SignalP"/>
    </source>
</evidence>
<dbReference type="Proteomes" id="UP000035680">
    <property type="component" value="Unassembled WGS sequence"/>
</dbReference>
<keyword evidence="5" id="KW-0732">Signal</keyword>
<dbReference type="GO" id="GO:0005125">
    <property type="term" value="F:cytokine activity"/>
    <property type="evidence" value="ECO:0007669"/>
    <property type="project" value="TreeGrafter"/>
</dbReference>
<reference evidence="7" key="1">
    <citation type="submission" date="2014-07" db="EMBL/GenBank/DDBJ databases">
        <authorList>
            <person name="Martin A.A"/>
            <person name="De Silva N."/>
        </authorList>
    </citation>
    <scope>NUCLEOTIDE SEQUENCE</scope>
</reference>
<dbReference type="WBParaSite" id="SVE_0751400.1">
    <property type="protein sequence ID" value="SVE_0751400.1"/>
    <property type="gene ID" value="SVE_0751400"/>
</dbReference>
<dbReference type="InterPro" id="IPR029034">
    <property type="entry name" value="Cystine-knot_cytokine"/>
</dbReference>
<proteinExistence type="inferred from homology"/>
<dbReference type="InterPro" id="IPR015615">
    <property type="entry name" value="TGF-beta-rel"/>
</dbReference>
<comment type="subcellular location">
    <subcellularLocation>
        <location evidence="1">Secreted</location>
    </subcellularLocation>
</comment>
<dbReference type="SUPFAM" id="SSF57501">
    <property type="entry name" value="Cystine-knot cytokines"/>
    <property type="match status" value="1"/>
</dbReference>
<protein>
    <submittedName>
        <fullName evidence="8">TGF_BETA_2 domain-containing protein</fullName>
    </submittedName>
</protein>
<sequence length="182" mass="21118">MNYFFICKIWLVVFIIDVNIFLCCKSHENSWNVIKEIRIYQFIHTLKNAFKINNGVKIDQFILNNIIHGDGKNYSVIKSDYYFKSKGACSRCNLIVNFKELGFTHILYPLEIDIGLCNGHCKDLKNLSEHAKLLFLSKTETPGKSTCCYANAYNDISIYFQKGDNYYTKLIERSVIDTCECS</sequence>
<dbReference type="InterPro" id="IPR001839">
    <property type="entry name" value="TGF-b_C"/>
</dbReference>
<feature type="signal peptide" evidence="5">
    <location>
        <begin position="1"/>
        <end position="26"/>
    </location>
</feature>
<keyword evidence="7" id="KW-1185">Reference proteome</keyword>
<dbReference type="STRING" id="75913.A0A0K0FF74"/>
<evidence type="ECO:0000256" key="4">
    <source>
        <dbReference type="RuleBase" id="RU000354"/>
    </source>
</evidence>
<reference evidence="8" key="2">
    <citation type="submission" date="2015-08" db="UniProtKB">
        <authorList>
            <consortium name="WormBaseParasite"/>
        </authorList>
    </citation>
    <scope>IDENTIFICATION</scope>
</reference>
<name>A0A0K0FF74_STRVS</name>
<evidence type="ECO:0000256" key="3">
    <source>
        <dbReference type="ARBA" id="ARBA00022525"/>
    </source>
</evidence>
<organism evidence="7 8">
    <name type="scientific">Strongyloides venezuelensis</name>
    <name type="common">Threadworm</name>
    <dbReference type="NCBI Taxonomy" id="75913"/>
    <lineage>
        <taxon>Eukaryota</taxon>
        <taxon>Metazoa</taxon>
        <taxon>Ecdysozoa</taxon>
        <taxon>Nematoda</taxon>
        <taxon>Chromadorea</taxon>
        <taxon>Rhabditida</taxon>
        <taxon>Tylenchina</taxon>
        <taxon>Panagrolaimomorpha</taxon>
        <taxon>Strongyloidoidea</taxon>
        <taxon>Strongyloididae</taxon>
        <taxon>Strongyloides</taxon>
    </lineage>
</organism>
<dbReference type="Pfam" id="PF00019">
    <property type="entry name" value="TGF_beta"/>
    <property type="match status" value="1"/>
</dbReference>
<keyword evidence="3" id="KW-0964">Secreted</keyword>
<dbReference type="SMART" id="SM00204">
    <property type="entry name" value="TGFB"/>
    <property type="match status" value="1"/>
</dbReference>
<feature type="chain" id="PRO_5005329809" evidence="5">
    <location>
        <begin position="27"/>
        <end position="182"/>
    </location>
</feature>
<dbReference type="PROSITE" id="PS51362">
    <property type="entry name" value="TGF_BETA_2"/>
    <property type="match status" value="1"/>
</dbReference>
<dbReference type="AlphaFoldDB" id="A0A0K0FF74"/>
<evidence type="ECO:0000256" key="1">
    <source>
        <dbReference type="ARBA" id="ARBA00004613"/>
    </source>
</evidence>
<dbReference type="PANTHER" id="PTHR11848">
    <property type="entry name" value="TGF-BETA FAMILY"/>
    <property type="match status" value="1"/>
</dbReference>
<feature type="domain" description="TGF-beta family profile" evidence="6">
    <location>
        <begin position="71"/>
        <end position="182"/>
    </location>
</feature>
<keyword evidence="4" id="KW-0339">Growth factor</keyword>